<comment type="caution">
    <text evidence="1">The sequence shown here is derived from an EMBL/GenBank/DDBJ whole genome shotgun (WGS) entry which is preliminary data.</text>
</comment>
<protein>
    <submittedName>
        <fullName evidence="1">Uncharacterized protein</fullName>
    </submittedName>
</protein>
<reference evidence="1 2" key="1">
    <citation type="submission" date="2022-09" db="EMBL/GenBank/DDBJ databases">
        <authorList>
            <person name="Palmer J.M."/>
        </authorList>
    </citation>
    <scope>NUCLEOTIDE SEQUENCE [LARGE SCALE GENOMIC DNA]</scope>
    <source>
        <strain evidence="1 2">DSM 7382</strain>
    </source>
</reference>
<sequence length="732" mass="83684">MELPPGNGVDVSEDKPFHLSLLTKPHWGNDKFWYLAMLPRHPTLFHDPLFSSLSIPFDRLPVEETPDGMYVLKDSIGDVWLQLQYLTVQSYNQLKEKYLPIVPLATTVPPYPQSTGFREKHGTELAARRAAHRARRLFLPWLCLLACTIAAASRDRDSTPPQWFQVLATSEVKFPPFWLDKITGCNFLTQFSPSVPRRGIVYNMSLEWGFWSLYPVLRVAHFPISLCFPHGNRINYKMGREIFPDKARIQEARNIFNNLSHVREATVNPTELVFHDDRGDNAHPSEHALHLAEESSATIPADALTAFFRQRKFDRDRQQLTNSGDHKLVARNATVGERLQSKSGLYEWIALECYPWYERQRVPRWDREEVWASYTVNQRIYDAVADEWDCVADFAPLESVYCTIVGCRDATHDHDDEDADAVASDMECLGQLPVVGSRRPNELEQLTFSRANMEPFMDVLRYRYGLQTSTTQGPLVVPTEPETRLAVLKGLHSMVQEEAVNDLSWQVGDVPAALVKFSNACENYELVPTSLADCHVPDEEFNRRHNVWGFTQSIGRPVNTPTCLYVIKTINSAALNWLIAVHSRTTWREILRRRWGPGNAQVCRALLERGLAFKKLWKTEVPFTNLQCHLVQPIYRWDRWTFTTDDYRSYVERRLHLFKNVAVSSAALQSGGILWRLAMESDVDIDKVALAASADETLAIEAVHVGNSVLHYNKMPPEVTEGIVGVYKIFTG</sequence>
<dbReference type="Proteomes" id="UP001385951">
    <property type="component" value="Unassembled WGS sequence"/>
</dbReference>
<keyword evidence="2" id="KW-1185">Reference proteome</keyword>
<gene>
    <name evidence="1" type="ORF">QCA50_021148</name>
</gene>
<dbReference type="AlphaFoldDB" id="A0AAW0F6W3"/>
<proteinExistence type="predicted"/>
<accession>A0AAW0F6W3</accession>
<dbReference type="EMBL" id="JASBNA010000158">
    <property type="protein sequence ID" value="KAK7675915.1"/>
    <property type="molecule type" value="Genomic_DNA"/>
</dbReference>
<evidence type="ECO:0000313" key="2">
    <source>
        <dbReference type="Proteomes" id="UP001385951"/>
    </source>
</evidence>
<organism evidence="1 2">
    <name type="scientific">Cerrena zonata</name>
    <dbReference type="NCBI Taxonomy" id="2478898"/>
    <lineage>
        <taxon>Eukaryota</taxon>
        <taxon>Fungi</taxon>
        <taxon>Dikarya</taxon>
        <taxon>Basidiomycota</taxon>
        <taxon>Agaricomycotina</taxon>
        <taxon>Agaricomycetes</taxon>
        <taxon>Polyporales</taxon>
        <taxon>Cerrenaceae</taxon>
        <taxon>Cerrena</taxon>
    </lineage>
</organism>
<name>A0AAW0F6W3_9APHY</name>
<evidence type="ECO:0000313" key="1">
    <source>
        <dbReference type="EMBL" id="KAK7675915.1"/>
    </source>
</evidence>